<organism evidence="1 2">
    <name type="scientific">Paenibacillus alvei TS-15</name>
    <dbReference type="NCBI Taxonomy" id="1117108"/>
    <lineage>
        <taxon>Bacteria</taxon>
        <taxon>Bacillati</taxon>
        <taxon>Bacillota</taxon>
        <taxon>Bacilli</taxon>
        <taxon>Bacillales</taxon>
        <taxon>Paenibacillaceae</taxon>
        <taxon>Paenibacillus</taxon>
    </lineage>
</organism>
<sequence>MIAGVLAVFAWNDGNKILKPENGMLFMNIVPVTTVTISAIQGLEVG</sequence>
<reference evidence="1 2" key="1">
    <citation type="submission" date="2013-05" db="EMBL/GenBank/DDBJ databases">
        <authorList>
            <person name="Strain E.A."/>
            <person name="Brown E."/>
            <person name="Allard M.W."/>
            <person name="Luo Y.L."/>
        </authorList>
    </citation>
    <scope>NUCLEOTIDE SEQUENCE [LARGE SCALE GENOMIC DNA]</scope>
    <source>
        <strain evidence="1 2">TS-15</strain>
    </source>
</reference>
<comment type="caution">
    <text evidence="1">The sequence shown here is derived from an EMBL/GenBank/DDBJ whole genome shotgun (WGS) entry which is preliminary data.</text>
</comment>
<protein>
    <submittedName>
        <fullName evidence="1">EamA family transporter</fullName>
    </submittedName>
</protein>
<name>S9TZ93_PAEAL</name>
<gene>
    <name evidence="1" type="ORF">PAALTS15_09479</name>
</gene>
<dbReference type="AlphaFoldDB" id="S9TZ93"/>
<evidence type="ECO:0000313" key="1">
    <source>
        <dbReference type="EMBL" id="EPY07531.1"/>
    </source>
</evidence>
<dbReference type="Proteomes" id="UP000015344">
    <property type="component" value="Unassembled WGS sequence"/>
</dbReference>
<dbReference type="PATRIC" id="fig|1117108.3.peg.1975"/>
<dbReference type="EMBL" id="ATMT01000035">
    <property type="protein sequence ID" value="EPY07531.1"/>
    <property type="molecule type" value="Genomic_DNA"/>
</dbReference>
<proteinExistence type="predicted"/>
<evidence type="ECO:0000313" key="2">
    <source>
        <dbReference type="Proteomes" id="UP000015344"/>
    </source>
</evidence>
<accession>S9TZ93</accession>